<dbReference type="GO" id="GO:0006535">
    <property type="term" value="P:cysteine biosynthetic process from serine"/>
    <property type="evidence" value="ECO:0007669"/>
    <property type="project" value="InterPro"/>
</dbReference>
<dbReference type="RefSeq" id="WP_156634992.1">
    <property type="nucleotide sequence ID" value="NZ_CACRTL010000003.1"/>
</dbReference>
<proteinExistence type="predicted"/>
<dbReference type="InterPro" id="IPR011004">
    <property type="entry name" value="Trimer_LpxA-like_sf"/>
</dbReference>
<dbReference type="PIRSF" id="PIRSF000441">
    <property type="entry name" value="CysE"/>
    <property type="match status" value="1"/>
</dbReference>
<protein>
    <submittedName>
        <fullName evidence="1">Serine acetyltransferase</fullName>
        <ecNumber evidence="1">2.3.1.30</ecNumber>
    </submittedName>
</protein>
<dbReference type="AlphaFoldDB" id="A0A6N2XWS1"/>
<reference evidence="1" key="1">
    <citation type="submission" date="2019-11" db="EMBL/GenBank/DDBJ databases">
        <authorList>
            <person name="Feng L."/>
        </authorList>
    </citation>
    <scope>NUCLEOTIDE SEQUENCE</scope>
    <source>
        <strain evidence="1">CramosumLFYP8</strain>
    </source>
</reference>
<gene>
    <name evidence="1" type="primary">cysE_1</name>
    <name evidence="1" type="ORF">CRLFYP8_00594</name>
</gene>
<dbReference type="EC" id="2.3.1.30" evidence="1"/>
<dbReference type="SUPFAM" id="SSF51161">
    <property type="entry name" value="Trimeric LpxA-like enzymes"/>
    <property type="match status" value="1"/>
</dbReference>
<dbReference type="Gene3D" id="2.160.10.10">
    <property type="entry name" value="Hexapeptide repeat proteins"/>
    <property type="match status" value="1"/>
</dbReference>
<keyword evidence="1" id="KW-0808">Transferase</keyword>
<sequence>MLLIYRISHLIWNLHLYTFARFISNINRFIFKIDIHPEAIIAHDVKFPSKRGIVIGSSAIINENCTIYQNVTLGNNGKDLGVKRHPTVEKNVIIYQDAKILGPIVVGNSTIVEAGCVLNQSVDSYSYVKNIKEIYSLKEKQKNEFTNKSEIE</sequence>
<evidence type="ECO:0000313" key="1">
    <source>
        <dbReference type="EMBL" id="VYT57970.1"/>
    </source>
</evidence>
<dbReference type="EMBL" id="CACRTL010000003">
    <property type="protein sequence ID" value="VYT57970.1"/>
    <property type="molecule type" value="Genomic_DNA"/>
</dbReference>
<dbReference type="PANTHER" id="PTHR42811">
    <property type="entry name" value="SERINE ACETYLTRANSFERASE"/>
    <property type="match status" value="1"/>
</dbReference>
<accession>A0A6N2XWS1</accession>
<name>A0A6N2XWS1_9FIRM</name>
<dbReference type="InterPro" id="IPR005881">
    <property type="entry name" value="Ser_O-AcTrfase"/>
</dbReference>
<dbReference type="GO" id="GO:0005737">
    <property type="term" value="C:cytoplasm"/>
    <property type="evidence" value="ECO:0007669"/>
    <property type="project" value="InterPro"/>
</dbReference>
<keyword evidence="1" id="KW-0012">Acyltransferase</keyword>
<organism evidence="1">
    <name type="scientific">Thomasclavelia ramosa</name>
    <dbReference type="NCBI Taxonomy" id="1547"/>
    <lineage>
        <taxon>Bacteria</taxon>
        <taxon>Bacillati</taxon>
        <taxon>Bacillota</taxon>
        <taxon>Erysipelotrichia</taxon>
        <taxon>Erysipelotrichales</taxon>
        <taxon>Coprobacillaceae</taxon>
        <taxon>Thomasclavelia</taxon>
    </lineage>
</organism>
<dbReference type="GO" id="GO:0009001">
    <property type="term" value="F:serine O-acetyltransferase activity"/>
    <property type="evidence" value="ECO:0007669"/>
    <property type="project" value="UniProtKB-EC"/>
</dbReference>